<protein>
    <recommendedName>
        <fullName evidence="6 8">Large ribosomal subunit protein uL24</fullName>
    </recommendedName>
</protein>
<evidence type="ECO:0000256" key="1">
    <source>
        <dbReference type="ARBA" id="ARBA00010618"/>
    </source>
</evidence>
<dbReference type="NCBIfam" id="TIGR01079">
    <property type="entry name" value="rplX_bact"/>
    <property type="match status" value="1"/>
</dbReference>
<evidence type="ECO:0000313" key="11">
    <source>
        <dbReference type="EMBL" id="MBD2859340.1"/>
    </source>
</evidence>
<dbReference type="InterPro" id="IPR005824">
    <property type="entry name" value="KOW"/>
</dbReference>
<dbReference type="InterPro" id="IPR057264">
    <property type="entry name" value="Ribosomal_uL24_C"/>
</dbReference>
<dbReference type="Pfam" id="PF17136">
    <property type="entry name" value="ribosomal_L24"/>
    <property type="match status" value="1"/>
</dbReference>
<evidence type="ECO:0000259" key="10">
    <source>
        <dbReference type="SMART" id="SM00739"/>
    </source>
</evidence>
<comment type="similarity">
    <text evidence="1 8 9">Belongs to the universal ribosomal protein uL24 family.</text>
</comment>
<dbReference type="Proteomes" id="UP000610558">
    <property type="component" value="Unassembled WGS sequence"/>
</dbReference>
<organism evidence="11 12">
    <name type="scientific">Spongiibacter pelagi</name>
    <dbReference type="NCBI Taxonomy" id="2760804"/>
    <lineage>
        <taxon>Bacteria</taxon>
        <taxon>Pseudomonadati</taxon>
        <taxon>Pseudomonadota</taxon>
        <taxon>Gammaproteobacteria</taxon>
        <taxon>Cellvibrionales</taxon>
        <taxon>Spongiibacteraceae</taxon>
        <taxon>Spongiibacter</taxon>
    </lineage>
</organism>
<keyword evidence="4 8" id="KW-0689">Ribosomal protein</keyword>
<comment type="function">
    <text evidence="8">One of two assembly initiator proteins, it binds directly to the 5'-end of the 23S rRNA, where it nucleates assembly of the 50S subunit.</text>
</comment>
<dbReference type="AlphaFoldDB" id="A0A927GWD7"/>
<dbReference type="CDD" id="cd06089">
    <property type="entry name" value="KOW_RPL26"/>
    <property type="match status" value="1"/>
</dbReference>
<evidence type="ECO:0000256" key="5">
    <source>
        <dbReference type="ARBA" id="ARBA00023274"/>
    </source>
</evidence>
<sequence>MRKIKRDDEVIVITGKDKGKRGKVTKVVDESRVLVAGINMIKKHQRPNPQLGVAGGIIENEAPIQVSNVAIYNPTTSKADRVGFKVAEDGSKTRVFKSSGDAIDA</sequence>
<proteinExistence type="inferred from homology"/>
<dbReference type="GO" id="GO:0003735">
    <property type="term" value="F:structural constituent of ribosome"/>
    <property type="evidence" value="ECO:0007669"/>
    <property type="project" value="InterPro"/>
</dbReference>
<evidence type="ECO:0000256" key="2">
    <source>
        <dbReference type="ARBA" id="ARBA00022730"/>
    </source>
</evidence>
<dbReference type="GO" id="GO:0005840">
    <property type="term" value="C:ribosome"/>
    <property type="evidence" value="ECO:0007669"/>
    <property type="project" value="UniProtKB-KW"/>
</dbReference>
<keyword evidence="12" id="KW-1185">Reference proteome</keyword>
<dbReference type="InterPro" id="IPR003256">
    <property type="entry name" value="Ribosomal_uL24"/>
</dbReference>
<evidence type="ECO:0000256" key="7">
    <source>
        <dbReference type="ARBA" id="ARBA00058688"/>
    </source>
</evidence>
<dbReference type="HAMAP" id="MF_01326_B">
    <property type="entry name" value="Ribosomal_uL24_B"/>
    <property type="match status" value="1"/>
</dbReference>
<evidence type="ECO:0000256" key="3">
    <source>
        <dbReference type="ARBA" id="ARBA00022884"/>
    </source>
</evidence>
<name>A0A927GWD7_9GAMM</name>
<dbReference type="Pfam" id="PF00467">
    <property type="entry name" value="KOW"/>
    <property type="match status" value="1"/>
</dbReference>
<keyword evidence="2 8" id="KW-0699">rRNA-binding</keyword>
<dbReference type="EMBL" id="JACXLD010000005">
    <property type="protein sequence ID" value="MBD2859340.1"/>
    <property type="molecule type" value="Genomic_DNA"/>
</dbReference>
<dbReference type="GO" id="GO:0006412">
    <property type="term" value="P:translation"/>
    <property type="evidence" value="ECO:0007669"/>
    <property type="project" value="UniProtKB-UniRule"/>
</dbReference>
<evidence type="ECO:0000256" key="9">
    <source>
        <dbReference type="RuleBase" id="RU003477"/>
    </source>
</evidence>
<dbReference type="PROSITE" id="PS01108">
    <property type="entry name" value="RIBOSOMAL_L24"/>
    <property type="match status" value="1"/>
</dbReference>
<dbReference type="GO" id="GO:0019843">
    <property type="term" value="F:rRNA binding"/>
    <property type="evidence" value="ECO:0007669"/>
    <property type="project" value="UniProtKB-UniRule"/>
</dbReference>
<dbReference type="InterPro" id="IPR005825">
    <property type="entry name" value="Ribosomal_uL24_CS"/>
</dbReference>
<gene>
    <name evidence="8 11" type="primary">rplX</name>
    <name evidence="11" type="ORF">IB286_10025</name>
</gene>
<evidence type="ECO:0000313" key="12">
    <source>
        <dbReference type="Proteomes" id="UP000610558"/>
    </source>
</evidence>
<dbReference type="InterPro" id="IPR008991">
    <property type="entry name" value="Translation_prot_SH3-like_sf"/>
</dbReference>
<comment type="caution">
    <text evidence="11">The sequence shown here is derived from an EMBL/GenBank/DDBJ whole genome shotgun (WGS) entry which is preliminary data.</text>
</comment>
<dbReference type="InterPro" id="IPR014722">
    <property type="entry name" value="Rib_uL2_dom2"/>
</dbReference>
<dbReference type="InterPro" id="IPR041988">
    <property type="entry name" value="Ribosomal_uL24_KOW"/>
</dbReference>
<dbReference type="FunFam" id="2.30.30.30:FF:000004">
    <property type="entry name" value="50S ribosomal protein L24"/>
    <property type="match status" value="1"/>
</dbReference>
<accession>A0A927GWD7</accession>
<dbReference type="GO" id="GO:1990904">
    <property type="term" value="C:ribonucleoprotein complex"/>
    <property type="evidence" value="ECO:0007669"/>
    <property type="project" value="UniProtKB-KW"/>
</dbReference>
<keyword evidence="3 8" id="KW-0694">RNA-binding</keyword>
<dbReference type="SMART" id="SM00739">
    <property type="entry name" value="KOW"/>
    <property type="match status" value="1"/>
</dbReference>
<evidence type="ECO:0000256" key="6">
    <source>
        <dbReference type="ARBA" id="ARBA00035206"/>
    </source>
</evidence>
<feature type="domain" description="KOW" evidence="10">
    <location>
        <begin position="3"/>
        <end position="30"/>
    </location>
</feature>
<comment type="subunit">
    <text evidence="8">Part of the 50S ribosomal subunit.</text>
</comment>
<keyword evidence="5 8" id="KW-0687">Ribonucleoprotein</keyword>
<dbReference type="Gene3D" id="2.30.30.30">
    <property type="match status" value="1"/>
</dbReference>
<dbReference type="PANTHER" id="PTHR12903">
    <property type="entry name" value="MITOCHONDRIAL RIBOSOMAL PROTEIN L24"/>
    <property type="match status" value="1"/>
</dbReference>
<evidence type="ECO:0000256" key="8">
    <source>
        <dbReference type="HAMAP-Rule" id="MF_01326"/>
    </source>
</evidence>
<dbReference type="SUPFAM" id="SSF50104">
    <property type="entry name" value="Translation proteins SH3-like domain"/>
    <property type="match status" value="1"/>
</dbReference>
<evidence type="ECO:0000256" key="4">
    <source>
        <dbReference type="ARBA" id="ARBA00022980"/>
    </source>
</evidence>
<reference evidence="11" key="1">
    <citation type="submission" date="2020-09" db="EMBL/GenBank/DDBJ databases">
        <authorList>
            <person name="Yoon J.-W."/>
        </authorList>
    </citation>
    <scope>NUCLEOTIDE SEQUENCE</scope>
    <source>
        <strain evidence="11">KMU-158</strain>
    </source>
</reference>
<comment type="function">
    <text evidence="7 8">One of the proteins that surrounds the polypeptide exit tunnel on the outside of the subunit.</text>
</comment>
<dbReference type="RefSeq" id="WP_190765101.1">
    <property type="nucleotide sequence ID" value="NZ_JACXLD010000005.1"/>
</dbReference>